<accession>A0A8K0CPR3</accession>
<evidence type="ECO:0000313" key="2">
    <source>
        <dbReference type="Proteomes" id="UP000801492"/>
    </source>
</evidence>
<name>A0A8K0CPR3_IGNLU</name>
<dbReference type="OrthoDB" id="6773446at2759"/>
<keyword evidence="2" id="KW-1185">Reference proteome</keyword>
<reference evidence="1" key="1">
    <citation type="submission" date="2019-08" db="EMBL/GenBank/DDBJ databases">
        <title>The genome of the North American firefly Photinus pyralis.</title>
        <authorList>
            <consortium name="Photinus pyralis genome working group"/>
            <person name="Fallon T.R."/>
            <person name="Sander Lower S.E."/>
            <person name="Weng J.-K."/>
        </authorList>
    </citation>
    <scope>NUCLEOTIDE SEQUENCE</scope>
    <source>
        <strain evidence="1">TRF0915ILg1</strain>
        <tissue evidence="1">Whole body</tissue>
    </source>
</reference>
<proteinExistence type="predicted"/>
<gene>
    <name evidence="1" type="ORF">ILUMI_16712</name>
</gene>
<protein>
    <submittedName>
        <fullName evidence="1">Uncharacterized protein</fullName>
    </submittedName>
</protein>
<comment type="caution">
    <text evidence="1">The sequence shown here is derived from an EMBL/GenBank/DDBJ whole genome shotgun (WGS) entry which is preliminary data.</text>
</comment>
<evidence type="ECO:0000313" key="1">
    <source>
        <dbReference type="EMBL" id="KAF2889461.1"/>
    </source>
</evidence>
<dbReference type="EMBL" id="VTPC01066517">
    <property type="protein sequence ID" value="KAF2889461.1"/>
    <property type="molecule type" value="Genomic_DNA"/>
</dbReference>
<sequence length="280" mass="31216">MSKFQIINELELPFLLKPSDVALSAFISSGNACFDLVNSIIHSKIDLSEDTSYKDAMELWHNLNSSVASDVSSQQNWDLINITRIIENCHFESELEQNFSGLCEPESGAWLNVLPSISLDTLLDNNLFKIAIGLRLGLNLNPTHTCVCGEIALPNGHHGLSCKKVYEKISHHQEINEVIRRALNTAGYPSTLELAGLSRTDNKCLDGMTHFSWSEGEPLVWNFICINTLVPCYTQQLISKPGSIAELAANKKRAKYVDIEEQGYFFVPIAVETMGPWRSS</sequence>
<dbReference type="AlphaFoldDB" id="A0A8K0CPR3"/>
<organism evidence="1 2">
    <name type="scientific">Ignelater luminosus</name>
    <name type="common">Cucubano</name>
    <name type="synonym">Pyrophorus luminosus</name>
    <dbReference type="NCBI Taxonomy" id="2038154"/>
    <lineage>
        <taxon>Eukaryota</taxon>
        <taxon>Metazoa</taxon>
        <taxon>Ecdysozoa</taxon>
        <taxon>Arthropoda</taxon>
        <taxon>Hexapoda</taxon>
        <taxon>Insecta</taxon>
        <taxon>Pterygota</taxon>
        <taxon>Neoptera</taxon>
        <taxon>Endopterygota</taxon>
        <taxon>Coleoptera</taxon>
        <taxon>Polyphaga</taxon>
        <taxon>Elateriformia</taxon>
        <taxon>Elateroidea</taxon>
        <taxon>Elateridae</taxon>
        <taxon>Agrypninae</taxon>
        <taxon>Pyrophorini</taxon>
        <taxon>Ignelater</taxon>
    </lineage>
</organism>
<dbReference type="Proteomes" id="UP000801492">
    <property type="component" value="Unassembled WGS sequence"/>
</dbReference>